<dbReference type="Proteomes" id="UP000046392">
    <property type="component" value="Unplaced"/>
</dbReference>
<proteinExistence type="predicted"/>
<evidence type="ECO:0000256" key="1">
    <source>
        <dbReference type="SAM" id="SignalP"/>
    </source>
</evidence>
<dbReference type="AlphaFoldDB" id="A0A0N5BU80"/>
<reference evidence="3" key="1">
    <citation type="submission" date="2017-02" db="UniProtKB">
        <authorList>
            <consortium name="WormBaseParasite"/>
        </authorList>
    </citation>
    <scope>IDENTIFICATION</scope>
</reference>
<organism evidence="2 3">
    <name type="scientific">Strongyloides papillosus</name>
    <name type="common">Intestinal threadworm</name>
    <dbReference type="NCBI Taxonomy" id="174720"/>
    <lineage>
        <taxon>Eukaryota</taxon>
        <taxon>Metazoa</taxon>
        <taxon>Ecdysozoa</taxon>
        <taxon>Nematoda</taxon>
        <taxon>Chromadorea</taxon>
        <taxon>Rhabditida</taxon>
        <taxon>Tylenchina</taxon>
        <taxon>Panagrolaimomorpha</taxon>
        <taxon>Strongyloidoidea</taxon>
        <taxon>Strongyloididae</taxon>
        <taxon>Strongyloides</taxon>
    </lineage>
</organism>
<evidence type="ECO:0000313" key="2">
    <source>
        <dbReference type="Proteomes" id="UP000046392"/>
    </source>
</evidence>
<name>A0A0N5BU80_STREA</name>
<protein>
    <submittedName>
        <fullName evidence="3">Uncharacterized protein</fullName>
    </submittedName>
</protein>
<keyword evidence="1" id="KW-0732">Signal</keyword>
<accession>A0A0N5BU80</accession>
<feature type="signal peptide" evidence="1">
    <location>
        <begin position="1"/>
        <end position="19"/>
    </location>
</feature>
<evidence type="ECO:0000313" key="3">
    <source>
        <dbReference type="WBParaSite" id="SPAL_0000939900.1"/>
    </source>
</evidence>
<sequence length="80" mass="7846">MLIITFVFAIILLCSPVYSRPGYGRPMPEPMPMSGGYGGNSYGGSSYGGSSYGGGMGGGMPMGGGGFGGGSFGGGGFGRR</sequence>
<feature type="chain" id="PRO_5005895015" evidence="1">
    <location>
        <begin position="20"/>
        <end position="80"/>
    </location>
</feature>
<dbReference type="WBParaSite" id="SPAL_0000939900.1">
    <property type="protein sequence ID" value="SPAL_0000939900.1"/>
    <property type="gene ID" value="SPAL_0000939900"/>
</dbReference>
<keyword evidence="2" id="KW-1185">Reference proteome</keyword>